<evidence type="ECO:0000259" key="1">
    <source>
        <dbReference type="SMART" id="SM01321"/>
    </source>
</evidence>
<dbReference type="InterPro" id="IPR052715">
    <property type="entry name" value="RAYT_transposase"/>
</dbReference>
<dbReference type="PANTHER" id="PTHR36966">
    <property type="entry name" value="REP-ASSOCIATED TYROSINE TRANSPOSASE"/>
    <property type="match status" value="1"/>
</dbReference>
<dbReference type="AlphaFoldDB" id="A0A7W7YDM8"/>
<protein>
    <submittedName>
        <fullName evidence="2">REP element-mobilizing transposase RayT</fullName>
    </submittedName>
</protein>
<sequence length="217" mass="26166">MEFRFFDPRAKTDVSQRQLPHWEQDNAFYFITWRTADSIPRDVLVQWEAERHAWLEAHGIDPKLEDWQREVEMLPERDHREFYRLFTLKWHGMLDECHGECVLKQPRVSEIVAENLRHQDGSRYALEAFVVMPNHVHVLAGVHRRGEMKNLCRNWKRYTAGRINTMLGKEGQFWQWESFDHVVRSAASLEKFKKYIFDNPIKARLKEGEYRVWAKPK</sequence>
<dbReference type="EMBL" id="JACHIG010000009">
    <property type="protein sequence ID" value="MBB5034238.1"/>
    <property type="molecule type" value="Genomic_DNA"/>
</dbReference>
<dbReference type="SMART" id="SM01321">
    <property type="entry name" value="Y1_Tnp"/>
    <property type="match status" value="1"/>
</dbReference>
<feature type="domain" description="Transposase IS200-like" evidence="1">
    <location>
        <begin position="24"/>
        <end position="199"/>
    </location>
</feature>
<dbReference type="Proteomes" id="UP000590740">
    <property type="component" value="Unassembled WGS sequence"/>
</dbReference>
<evidence type="ECO:0000313" key="2">
    <source>
        <dbReference type="EMBL" id="MBB5034238.1"/>
    </source>
</evidence>
<reference evidence="2 3" key="1">
    <citation type="submission" date="2020-08" db="EMBL/GenBank/DDBJ databases">
        <title>Genomic Encyclopedia of Type Strains, Phase IV (KMG-IV): sequencing the most valuable type-strain genomes for metagenomic binning, comparative biology and taxonomic classification.</title>
        <authorList>
            <person name="Goeker M."/>
        </authorList>
    </citation>
    <scope>NUCLEOTIDE SEQUENCE [LARGE SCALE GENOMIC DNA]</scope>
    <source>
        <strain evidence="2 3">DSM 12252</strain>
    </source>
</reference>
<dbReference type="GO" id="GO:0004803">
    <property type="term" value="F:transposase activity"/>
    <property type="evidence" value="ECO:0007669"/>
    <property type="project" value="InterPro"/>
</dbReference>
<name>A0A7W7YDM8_9BACT</name>
<dbReference type="Gene3D" id="3.30.70.1290">
    <property type="entry name" value="Transposase IS200-like"/>
    <property type="match status" value="1"/>
</dbReference>
<comment type="caution">
    <text evidence="2">The sequence shown here is derived from an EMBL/GenBank/DDBJ whole genome shotgun (WGS) entry which is preliminary data.</text>
</comment>
<dbReference type="GO" id="GO:0043565">
    <property type="term" value="F:sequence-specific DNA binding"/>
    <property type="evidence" value="ECO:0007669"/>
    <property type="project" value="TreeGrafter"/>
</dbReference>
<organism evidence="2 3">
    <name type="scientific">Prosthecobacter vanneervenii</name>
    <dbReference type="NCBI Taxonomy" id="48466"/>
    <lineage>
        <taxon>Bacteria</taxon>
        <taxon>Pseudomonadati</taxon>
        <taxon>Verrucomicrobiota</taxon>
        <taxon>Verrucomicrobiia</taxon>
        <taxon>Verrucomicrobiales</taxon>
        <taxon>Verrucomicrobiaceae</taxon>
        <taxon>Prosthecobacter</taxon>
    </lineage>
</organism>
<gene>
    <name evidence="2" type="ORF">HNQ65_003832</name>
</gene>
<dbReference type="InterPro" id="IPR036515">
    <property type="entry name" value="Transposase_17_sf"/>
</dbReference>
<keyword evidence="3" id="KW-1185">Reference proteome</keyword>
<accession>A0A7W7YDM8</accession>
<dbReference type="Pfam" id="PF01797">
    <property type="entry name" value="Y1_Tnp"/>
    <property type="match status" value="1"/>
</dbReference>
<dbReference type="PANTHER" id="PTHR36966:SF1">
    <property type="entry name" value="REP-ASSOCIATED TYROSINE TRANSPOSASE"/>
    <property type="match status" value="1"/>
</dbReference>
<dbReference type="SUPFAM" id="SSF143422">
    <property type="entry name" value="Transposase IS200-like"/>
    <property type="match status" value="1"/>
</dbReference>
<proteinExistence type="predicted"/>
<dbReference type="RefSeq" id="WP_184341853.1">
    <property type="nucleotide sequence ID" value="NZ_JACHIG010000009.1"/>
</dbReference>
<dbReference type="InterPro" id="IPR002686">
    <property type="entry name" value="Transposase_17"/>
</dbReference>
<evidence type="ECO:0000313" key="3">
    <source>
        <dbReference type="Proteomes" id="UP000590740"/>
    </source>
</evidence>
<dbReference type="GO" id="GO:0006313">
    <property type="term" value="P:DNA transposition"/>
    <property type="evidence" value="ECO:0007669"/>
    <property type="project" value="InterPro"/>
</dbReference>